<evidence type="ECO:0000313" key="17">
    <source>
        <dbReference type="Proteomes" id="UP001217476"/>
    </source>
</evidence>
<dbReference type="Pfam" id="PF00254">
    <property type="entry name" value="FKBP_C"/>
    <property type="match status" value="1"/>
</dbReference>
<evidence type="ECO:0000256" key="13">
    <source>
        <dbReference type="PROSITE-ProRule" id="PRU00277"/>
    </source>
</evidence>
<evidence type="ECO:0000256" key="4">
    <source>
        <dbReference type="ARBA" id="ARBA00016902"/>
    </source>
</evidence>
<reference evidence="16" key="1">
    <citation type="submission" date="2023-03" db="EMBL/GenBank/DDBJ databases">
        <title>Andean soil-derived lignocellulolytic bacterial consortium as a source of novel taxa and putative plastic-active enzymes.</title>
        <authorList>
            <person name="Diaz-Garcia L."/>
            <person name="Chuvochina M."/>
            <person name="Feuerriegel G."/>
            <person name="Bunk B."/>
            <person name="Sproer C."/>
            <person name="Streit W.R."/>
            <person name="Rodriguez L.M."/>
            <person name="Overmann J."/>
            <person name="Jimenez D.J."/>
        </authorList>
    </citation>
    <scope>NUCLEOTIDE SEQUENCE</scope>
    <source>
        <strain evidence="16">MAG 4196</strain>
    </source>
</reference>
<comment type="catalytic activity">
    <reaction evidence="1 12 13">
        <text>[protein]-peptidylproline (omega=180) = [protein]-peptidylproline (omega=0)</text>
        <dbReference type="Rhea" id="RHEA:16237"/>
        <dbReference type="Rhea" id="RHEA-COMP:10747"/>
        <dbReference type="Rhea" id="RHEA-COMP:10748"/>
        <dbReference type="ChEBI" id="CHEBI:83833"/>
        <dbReference type="ChEBI" id="CHEBI:83834"/>
        <dbReference type="EC" id="5.2.1.8"/>
    </reaction>
</comment>
<evidence type="ECO:0000256" key="9">
    <source>
        <dbReference type="ARBA" id="ARBA00023306"/>
    </source>
</evidence>
<dbReference type="GO" id="GO:0015031">
    <property type="term" value="P:protein transport"/>
    <property type="evidence" value="ECO:0007669"/>
    <property type="project" value="UniProtKB-UniRule"/>
</dbReference>
<dbReference type="SUPFAM" id="SSF54534">
    <property type="entry name" value="FKBP-like"/>
    <property type="match status" value="1"/>
</dbReference>
<dbReference type="PANTHER" id="PTHR30560">
    <property type="entry name" value="TRIGGER FACTOR CHAPERONE AND PEPTIDYL-PROLYL CIS/TRANS ISOMERASE"/>
    <property type="match status" value="1"/>
</dbReference>
<evidence type="ECO:0000256" key="7">
    <source>
        <dbReference type="ARBA" id="ARBA00023186"/>
    </source>
</evidence>
<evidence type="ECO:0000256" key="6">
    <source>
        <dbReference type="ARBA" id="ARBA00023110"/>
    </source>
</evidence>
<dbReference type="Gene3D" id="3.30.70.1050">
    <property type="entry name" value="Trigger factor ribosome-binding domain"/>
    <property type="match status" value="1"/>
</dbReference>
<keyword evidence="8 12" id="KW-0413">Isomerase</keyword>
<evidence type="ECO:0000313" key="16">
    <source>
        <dbReference type="EMBL" id="WEK06142.1"/>
    </source>
</evidence>
<dbReference type="GO" id="GO:0005737">
    <property type="term" value="C:cytoplasm"/>
    <property type="evidence" value="ECO:0007669"/>
    <property type="project" value="UniProtKB-SubCell"/>
</dbReference>
<evidence type="ECO:0000256" key="2">
    <source>
        <dbReference type="ARBA" id="ARBA00005464"/>
    </source>
</evidence>
<dbReference type="Pfam" id="PF05698">
    <property type="entry name" value="Trigger_C"/>
    <property type="match status" value="1"/>
</dbReference>
<dbReference type="GO" id="GO:0051083">
    <property type="term" value="P:'de novo' cotranslational protein folding"/>
    <property type="evidence" value="ECO:0007669"/>
    <property type="project" value="TreeGrafter"/>
</dbReference>
<dbReference type="GO" id="GO:0043335">
    <property type="term" value="P:protein unfolding"/>
    <property type="evidence" value="ECO:0007669"/>
    <property type="project" value="TreeGrafter"/>
</dbReference>
<dbReference type="InterPro" id="IPR008880">
    <property type="entry name" value="Trigger_fac_C"/>
</dbReference>
<dbReference type="EMBL" id="CP119312">
    <property type="protein sequence ID" value="WEK06142.1"/>
    <property type="molecule type" value="Genomic_DNA"/>
</dbReference>
<dbReference type="GO" id="GO:0051301">
    <property type="term" value="P:cell division"/>
    <property type="evidence" value="ECO:0007669"/>
    <property type="project" value="UniProtKB-KW"/>
</dbReference>
<dbReference type="InterPro" id="IPR027304">
    <property type="entry name" value="Trigger_fact/SurA_dom_sf"/>
</dbReference>
<dbReference type="PROSITE" id="PS50059">
    <property type="entry name" value="FKBP_PPIASE"/>
    <property type="match status" value="1"/>
</dbReference>
<evidence type="ECO:0000256" key="11">
    <source>
        <dbReference type="ARBA" id="ARBA00029986"/>
    </source>
</evidence>
<comment type="subcellular location">
    <subcellularLocation>
        <location evidence="12">Cytoplasm</location>
    </subcellularLocation>
    <text evidence="12">About half TF is bound to the ribosome near the polypeptide exit tunnel while the other half is free in the cytoplasm.</text>
</comment>
<gene>
    <name evidence="12 16" type="primary">tig</name>
    <name evidence="16" type="ORF">P0Y65_07785</name>
</gene>
<dbReference type="InterPro" id="IPR037041">
    <property type="entry name" value="Trigger_fac_C_sf"/>
</dbReference>
<dbReference type="AlphaFoldDB" id="A0AAJ6B1D5"/>
<evidence type="ECO:0000256" key="12">
    <source>
        <dbReference type="HAMAP-Rule" id="MF_00303"/>
    </source>
</evidence>
<dbReference type="InterPro" id="IPR001179">
    <property type="entry name" value="PPIase_FKBP_dom"/>
</dbReference>
<dbReference type="PANTHER" id="PTHR30560:SF3">
    <property type="entry name" value="TRIGGER FACTOR-LIKE PROTEIN TIG, CHLOROPLASTIC"/>
    <property type="match status" value="1"/>
</dbReference>
<dbReference type="Gene3D" id="1.10.3120.10">
    <property type="entry name" value="Trigger factor, C-terminal domain"/>
    <property type="match status" value="1"/>
</dbReference>
<evidence type="ECO:0000259" key="15">
    <source>
        <dbReference type="PROSITE" id="PS50059"/>
    </source>
</evidence>
<dbReference type="GO" id="GO:0003755">
    <property type="term" value="F:peptidyl-prolyl cis-trans isomerase activity"/>
    <property type="evidence" value="ECO:0007669"/>
    <property type="project" value="UniProtKB-UniRule"/>
</dbReference>
<keyword evidence="5 12" id="KW-0132">Cell division</keyword>
<evidence type="ECO:0000256" key="10">
    <source>
        <dbReference type="ARBA" id="ARBA00024849"/>
    </source>
</evidence>
<comment type="similarity">
    <text evidence="2 12 14">Belongs to the FKBP-type PPIase family. Tig subfamily.</text>
</comment>
<evidence type="ECO:0000256" key="1">
    <source>
        <dbReference type="ARBA" id="ARBA00000971"/>
    </source>
</evidence>
<evidence type="ECO:0000256" key="5">
    <source>
        <dbReference type="ARBA" id="ARBA00022618"/>
    </source>
</evidence>
<name>A0AAJ6B1D5_9HYPH</name>
<feature type="domain" description="PPIase FKBP-type" evidence="15">
    <location>
        <begin position="171"/>
        <end position="256"/>
    </location>
</feature>
<protein>
    <recommendedName>
        <fullName evidence="4 12">Trigger factor</fullName>
        <shortName evidence="12">TF</shortName>
        <ecNumber evidence="3 12">5.2.1.8</ecNumber>
    </recommendedName>
    <alternativeName>
        <fullName evidence="11 12">PPIase</fullName>
    </alternativeName>
</protein>
<keyword evidence="7 12" id="KW-0143">Chaperone</keyword>
<evidence type="ECO:0000256" key="8">
    <source>
        <dbReference type="ARBA" id="ARBA00023235"/>
    </source>
</evidence>
<dbReference type="Proteomes" id="UP001217476">
    <property type="component" value="Chromosome"/>
</dbReference>
<dbReference type="EC" id="5.2.1.8" evidence="3 12"/>
<sequence length="459" mass="50903">MQVTETLNEGLKRKLSVTIPATDLNTRLNAKLEELKGQANIKGFRPGKVPLAHIKKMFGRSAMSEVMTDAINSTVSDTLDERKERAAAQPKVDLPQDQAVINEVLDGNADLAFEVEYEVLPPVALMNLDGIKLNKPVIDITDEELDAEVGRVFSQNRGYTDKGDGGVVENGDRLGLSFVGKIDGVAFDGGTSDHAHLTVGSNEFIPGFEEQLVGMKKGETREIDVTFPADYQSEELAGKAAKFEVTILHVDGPNTGELNDEFAQRLGVENVEALRGAVKTQMEAALDSMSRQHVKRQILDALDEGHKFDVPAQLVEAEFNTIWQRVVHEVESHGRSFEAEGTTEEAAREQYSKIAERRVRLGLVVAEIGNQNEVNVTEEEHQQALIAEVRRFPGQEQQVYDYYRKNPQALAGLRAPVFENKVVDFVAGKGEITDKKMTRQELAKLIQADEDEVPEEHHH</sequence>
<comment type="domain">
    <text evidence="12">Consists of 3 domains; the N-terminus binds the ribosome, the middle domain has PPIase activity, while the C-terminus has intrinsic chaperone activity on its own.</text>
</comment>
<dbReference type="SUPFAM" id="SSF109998">
    <property type="entry name" value="Triger factor/SurA peptide-binding domain-like"/>
    <property type="match status" value="1"/>
</dbReference>
<dbReference type="InterPro" id="IPR046357">
    <property type="entry name" value="PPIase_dom_sf"/>
</dbReference>
<dbReference type="SUPFAM" id="SSF102735">
    <property type="entry name" value="Trigger factor ribosome-binding domain"/>
    <property type="match status" value="1"/>
</dbReference>
<dbReference type="GO" id="GO:0043022">
    <property type="term" value="F:ribosome binding"/>
    <property type="evidence" value="ECO:0007669"/>
    <property type="project" value="TreeGrafter"/>
</dbReference>
<proteinExistence type="inferred from homology"/>
<dbReference type="InterPro" id="IPR036611">
    <property type="entry name" value="Trigger_fac_ribosome-bd_sf"/>
</dbReference>
<dbReference type="HAMAP" id="MF_00303">
    <property type="entry name" value="Trigger_factor_Tig"/>
    <property type="match status" value="1"/>
</dbReference>
<dbReference type="Gene3D" id="3.10.50.40">
    <property type="match status" value="1"/>
</dbReference>
<dbReference type="GO" id="GO:0044183">
    <property type="term" value="F:protein folding chaperone"/>
    <property type="evidence" value="ECO:0007669"/>
    <property type="project" value="TreeGrafter"/>
</dbReference>
<dbReference type="Pfam" id="PF05697">
    <property type="entry name" value="Trigger_N"/>
    <property type="match status" value="1"/>
</dbReference>
<dbReference type="InterPro" id="IPR008881">
    <property type="entry name" value="Trigger_fac_ribosome-bd_bac"/>
</dbReference>
<dbReference type="PIRSF" id="PIRSF003095">
    <property type="entry name" value="Trigger_factor"/>
    <property type="match status" value="1"/>
</dbReference>
<keyword evidence="9 12" id="KW-0131">Cell cycle</keyword>
<dbReference type="NCBIfam" id="TIGR00115">
    <property type="entry name" value="tig"/>
    <property type="match status" value="1"/>
</dbReference>
<organism evidence="16 17">
    <name type="scientific">Candidatus Devosia phytovorans</name>
    <dbReference type="NCBI Taxonomy" id="3121372"/>
    <lineage>
        <taxon>Bacteria</taxon>
        <taxon>Pseudomonadati</taxon>
        <taxon>Pseudomonadota</taxon>
        <taxon>Alphaproteobacteria</taxon>
        <taxon>Hyphomicrobiales</taxon>
        <taxon>Devosiaceae</taxon>
        <taxon>Devosia</taxon>
    </lineage>
</organism>
<keyword evidence="12" id="KW-0963">Cytoplasm</keyword>
<dbReference type="FunFam" id="3.10.50.40:FF:000001">
    <property type="entry name" value="Trigger factor"/>
    <property type="match status" value="1"/>
</dbReference>
<evidence type="ECO:0000256" key="3">
    <source>
        <dbReference type="ARBA" id="ARBA00013194"/>
    </source>
</evidence>
<accession>A0AAJ6B1D5</accession>
<dbReference type="InterPro" id="IPR005215">
    <property type="entry name" value="Trig_fac"/>
</dbReference>
<evidence type="ECO:0000256" key="14">
    <source>
        <dbReference type="RuleBase" id="RU003914"/>
    </source>
</evidence>
<comment type="function">
    <text evidence="10 12">Involved in protein export. Acts as a chaperone by maintaining the newly synthesized protein in an open conformation. Functions as a peptidyl-prolyl cis-trans isomerase.</text>
</comment>
<keyword evidence="6 12" id="KW-0697">Rotamase</keyword>